<reference evidence="5 6" key="1">
    <citation type="submission" date="2016-10" db="EMBL/GenBank/DDBJ databases">
        <authorList>
            <person name="de Groot N.N."/>
        </authorList>
    </citation>
    <scope>NUCLEOTIDE SEQUENCE [LARGE SCALE GENOMIC DNA]</scope>
    <source>
        <strain evidence="5 6">CGMCC 1.5058</strain>
    </source>
</reference>
<dbReference type="PROSITE" id="PS50893">
    <property type="entry name" value="ABC_TRANSPORTER_2"/>
    <property type="match status" value="1"/>
</dbReference>
<evidence type="ECO:0000256" key="1">
    <source>
        <dbReference type="ARBA" id="ARBA00022448"/>
    </source>
</evidence>
<dbReference type="EMBL" id="FNDZ01000013">
    <property type="protein sequence ID" value="SDJ30164.1"/>
    <property type="molecule type" value="Genomic_DNA"/>
</dbReference>
<keyword evidence="1" id="KW-0813">Transport</keyword>
<protein>
    <submittedName>
        <fullName evidence="5">ABC-2 type transport system ATP-binding protein</fullName>
    </submittedName>
</protein>
<dbReference type="Proteomes" id="UP000183255">
    <property type="component" value="Unassembled WGS sequence"/>
</dbReference>
<sequence>MNSAIKIENLEKTYPSFALKGVSFEVPKGYITGFIGPNGAGKTTTIKSILSFLRPDGGTMELLGEKVKEVGAALEKVGVVMDTPYLVKDWTITDVEKAVMPFYSSWDHERFSSLLNRFGIARSLKVRELSRGMTVKLSVSIALSHGAELLILDEPTSGLDPVAREEICELLQEFVSDENHSVLFSTHITKDLESIADYIVFILQGEILYAGPKEDLMDAYGLLKGGLSDLTLLSHVHLIGLKKNSVGFEALVKKEETVDLPEGILVEPVSLDELIIYFHRGGSKL</sequence>
<gene>
    <name evidence="5" type="ORF">SAMN05421804_1133</name>
</gene>
<name>A0A1G8SLW0_9CLOT</name>
<dbReference type="Pfam" id="PF00005">
    <property type="entry name" value="ABC_tran"/>
    <property type="match status" value="1"/>
</dbReference>
<accession>A0A1G8SLW0</accession>
<dbReference type="PANTHER" id="PTHR42939">
    <property type="entry name" value="ABC TRANSPORTER ATP-BINDING PROTEIN ALBC-RELATED"/>
    <property type="match status" value="1"/>
</dbReference>
<evidence type="ECO:0000256" key="2">
    <source>
        <dbReference type="ARBA" id="ARBA00022741"/>
    </source>
</evidence>
<dbReference type="InterPro" id="IPR027417">
    <property type="entry name" value="P-loop_NTPase"/>
</dbReference>
<dbReference type="InterPro" id="IPR051782">
    <property type="entry name" value="ABC_Transporter_VariousFunc"/>
</dbReference>
<feature type="domain" description="ABC transporter" evidence="4">
    <location>
        <begin position="5"/>
        <end position="229"/>
    </location>
</feature>
<dbReference type="SUPFAM" id="SSF52540">
    <property type="entry name" value="P-loop containing nucleoside triphosphate hydrolases"/>
    <property type="match status" value="1"/>
</dbReference>
<dbReference type="GO" id="GO:0005524">
    <property type="term" value="F:ATP binding"/>
    <property type="evidence" value="ECO:0007669"/>
    <property type="project" value="UniProtKB-KW"/>
</dbReference>
<dbReference type="PANTHER" id="PTHR42939:SF3">
    <property type="entry name" value="ABC TRANSPORTER ATP-BINDING COMPONENT"/>
    <property type="match status" value="1"/>
</dbReference>
<dbReference type="SMART" id="SM00382">
    <property type="entry name" value="AAA"/>
    <property type="match status" value="1"/>
</dbReference>
<organism evidence="5 6">
    <name type="scientific">Proteiniclasticum ruminis</name>
    <dbReference type="NCBI Taxonomy" id="398199"/>
    <lineage>
        <taxon>Bacteria</taxon>
        <taxon>Bacillati</taxon>
        <taxon>Bacillota</taxon>
        <taxon>Clostridia</taxon>
        <taxon>Eubacteriales</taxon>
        <taxon>Clostridiaceae</taxon>
        <taxon>Proteiniclasticum</taxon>
    </lineage>
</organism>
<evidence type="ECO:0000259" key="4">
    <source>
        <dbReference type="PROSITE" id="PS50893"/>
    </source>
</evidence>
<evidence type="ECO:0000256" key="3">
    <source>
        <dbReference type="ARBA" id="ARBA00022840"/>
    </source>
</evidence>
<evidence type="ECO:0000313" key="6">
    <source>
        <dbReference type="Proteomes" id="UP000183255"/>
    </source>
</evidence>
<evidence type="ECO:0000313" key="5">
    <source>
        <dbReference type="EMBL" id="SDJ30164.1"/>
    </source>
</evidence>
<dbReference type="RefSeq" id="WP_031577487.1">
    <property type="nucleotide sequence ID" value="NZ_FNDZ01000013.1"/>
</dbReference>
<proteinExistence type="predicted"/>
<dbReference type="CDD" id="cd03230">
    <property type="entry name" value="ABC_DR_subfamily_A"/>
    <property type="match status" value="1"/>
</dbReference>
<dbReference type="AlphaFoldDB" id="A0A1G8SLW0"/>
<dbReference type="InterPro" id="IPR003593">
    <property type="entry name" value="AAA+_ATPase"/>
</dbReference>
<keyword evidence="2" id="KW-0547">Nucleotide-binding</keyword>
<dbReference type="InterPro" id="IPR003439">
    <property type="entry name" value="ABC_transporter-like_ATP-bd"/>
</dbReference>
<dbReference type="GO" id="GO:0016887">
    <property type="term" value="F:ATP hydrolysis activity"/>
    <property type="evidence" value="ECO:0007669"/>
    <property type="project" value="InterPro"/>
</dbReference>
<dbReference type="Gene3D" id="3.40.50.300">
    <property type="entry name" value="P-loop containing nucleotide triphosphate hydrolases"/>
    <property type="match status" value="1"/>
</dbReference>
<keyword evidence="3 5" id="KW-0067">ATP-binding</keyword>